<dbReference type="EMBL" id="JBCGBO010000006">
    <property type="protein sequence ID" value="KAK9192432.1"/>
    <property type="molecule type" value="Genomic_DNA"/>
</dbReference>
<dbReference type="Proteomes" id="UP001428341">
    <property type="component" value="Unassembled WGS sequence"/>
</dbReference>
<dbReference type="GO" id="GO:0015074">
    <property type="term" value="P:DNA integration"/>
    <property type="evidence" value="ECO:0007669"/>
    <property type="project" value="InterPro"/>
</dbReference>
<feature type="region of interest" description="Disordered" evidence="3">
    <location>
        <begin position="788"/>
        <end position="833"/>
    </location>
</feature>
<dbReference type="SUPFAM" id="SSF57756">
    <property type="entry name" value="Retrovirus zinc finger-like domains"/>
    <property type="match status" value="1"/>
</dbReference>
<dbReference type="InterPro" id="IPR001584">
    <property type="entry name" value="Integrase_cat-core"/>
</dbReference>
<evidence type="ECO:0000256" key="1">
    <source>
        <dbReference type="ARBA" id="ARBA00022750"/>
    </source>
</evidence>
<keyword evidence="2" id="KW-0479">Metal-binding</keyword>
<keyword evidence="1" id="KW-0064">Aspartyl protease</keyword>
<keyword evidence="7" id="KW-1185">Reference proteome</keyword>
<feature type="region of interest" description="Disordered" evidence="3">
    <location>
        <begin position="227"/>
        <end position="291"/>
    </location>
</feature>
<evidence type="ECO:0000259" key="5">
    <source>
        <dbReference type="PROSITE" id="PS50994"/>
    </source>
</evidence>
<name>A0AAP0QF72_9ROSI</name>
<keyword evidence="2" id="KW-0862">Zinc</keyword>
<dbReference type="InterPro" id="IPR025724">
    <property type="entry name" value="GAG-pre-integrase_dom"/>
</dbReference>
<dbReference type="InterPro" id="IPR036875">
    <property type="entry name" value="Znf_CCHC_sf"/>
</dbReference>
<keyword evidence="1" id="KW-0378">Hydrolase</keyword>
<feature type="compositionally biased region" description="Low complexity" evidence="3">
    <location>
        <begin position="248"/>
        <end position="261"/>
    </location>
</feature>
<dbReference type="Gene3D" id="3.30.420.10">
    <property type="entry name" value="Ribonuclease H-like superfamily/Ribonuclease H"/>
    <property type="match status" value="1"/>
</dbReference>
<evidence type="ECO:0000259" key="4">
    <source>
        <dbReference type="PROSITE" id="PS50158"/>
    </source>
</evidence>
<dbReference type="GO" id="GO:0008270">
    <property type="term" value="F:zinc ion binding"/>
    <property type="evidence" value="ECO:0007669"/>
    <property type="project" value="UniProtKB-KW"/>
</dbReference>
<dbReference type="PROSITE" id="PS50994">
    <property type="entry name" value="INTEGRASE"/>
    <property type="match status" value="1"/>
</dbReference>
<protein>
    <recommendedName>
        <fullName evidence="8">Retrovirus-related Pol polyprotein from transposon RE1</fullName>
    </recommendedName>
</protein>
<proteinExistence type="predicted"/>
<gene>
    <name evidence="6" type="ORF">WN944_003123</name>
</gene>
<organism evidence="6 7">
    <name type="scientific">Citrus x changshan-huyou</name>
    <dbReference type="NCBI Taxonomy" id="2935761"/>
    <lineage>
        <taxon>Eukaryota</taxon>
        <taxon>Viridiplantae</taxon>
        <taxon>Streptophyta</taxon>
        <taxon>Embryophyta</taxon>
        <taxon>Tracheophyta</taxon>
        <taxon>Spermatophyta</taxon>
        <taxon>Magnoliopsida</taxon>
        <taxon>eudicotyledons</taxon>
        <taxon>Gunneridae</taxon>
        <taxon>Pentapetalae</taxon>
        <taxon>rosids</taxon>
        <taxon>malvids</taxon>
        <taxon>Sapindales</taxon>
        <taxon>Rutaceae</taxon>
        <taxon>Aurantioideae</taxon>
        <taxon>Citrus</taxon>
    </lineage>
</organism>
<evidence type="ECO:0000313" key="7">
    <source>
        <dbReference type="Proteomes" id="UP001428341"/>
    </source>
</evidence>
<feature type="domain" description="CCHC-type" evidence="4">
    <location>
        <begin position="298"/>
        <end position="313"/>
    </location>
</feature>
<keyword evidence="1" id="KW-0645">Protease</keyword>
<dbReference type="Pfam" id="PF14223">
    <property type="entry name" value="Retrotran_gag_2"/>
    <property type="match status" value="1"/>
</dbReference>
<dbReference type="GO" id="GO:0003676">
    <property type="term" value="F:nucleic acid binding"/>
    <property type="evidence" value="ECO:0007669"/>
    <property type="project" value="InterPro"/>
</dbReference>
<dbReference type="InterPro" id="IPR043502">
    <property type="entry name" value="DNA/RNA_pol_sf"/>
</dbReference>
<comment type="caution">
    <text evidence="6">The sequence shown here is derived from an EMBL/GenBank/DDBJ whole genome shotgun (WGS) entry which is preliminary data.</text>
</comment>
<dbReference type="Pfam" id="PF07727">
    <property type="entry name" value="RVT_2"/>
    <property type="match status" value="1"/>
</dbReference>
<keyword evidence="2" id="KW-0863">Zinc-finger</keyword>
<dbReference type="PANTHER" id="PTHR47481:SF22">
    <property type="entry name" value="RETROTRANSPOSON GAG DOMAIN-CONTAINING PROTEIN"/>
    <property type="match status" value="1"/>
</dbReference>
<sequence length="1307" mass="145690">MTNPNGTSILLTTNESQLLTINTAAQAPLKLTSSNYLSWKIQLETLFIGYDLLGYIDGSKPCPPQTLTTNNVATPNPAYTLWICQDQLILNALVGSLSPTIISFIARANTSREAWTVLANTYAKPSRGRIKQVKNLLKNPTKGTMTITDFLHSVKARTDKLAILGTPIEEEDLIEKILDGLGDDYKELVRAVQARDTSISFDELHEKLLTFEATLSTTTKSEIHLPITANPTHKTTPINTNWRPHKTNPNWHPNNSSSSGNTGWRPPATNPGYPPMATNSGTSTRSNRPPPRPYQGYCQICGIQGHTAKRCPSFQLVPIQPSIVSAPPTTNSATHWQPRAHYAANTTTNNPSWLLDSGASHHITTDLNNLSLHAPYTGSDDVMIGDGTGLSISHTGSASFPTRTTTFTLNDALYVPTMKKNLISISQFCISNNASVEFLPFSFHVKDLRTGTILLTGNTKDGVYEWPAAEPGSSPILAFSHVKTTSSTWHHRLGHPAFPILKHIISSYQLDSSSPLSKEFSYNACLSNKSHKLPFSISSLHSTQPLEIIFSDVWTSPILSQDGFKYYVIFVDHFTKYIWLYPLKRKSEVQKVFKRYKAIVENYFSKKIITLYFDNGGEYMALKDYLSLHGISHLTTPPHTPEHNGYSERRHRHIVETGLTLLSHASLPLTFWPHTFATAVYLINRLPTTALNLSSPYELIFHKSPNYSKLKAFGCLCYPWLRPYTSHKLNPRSNPFFPYTSLHTTLPRHTSTTISTWIPPVLTVSIPTLLQQAANTPSAASFQGLSLPEATSQPVDPSPQQAPLARQPSPPPSQPTTEPDIPVPPPSQHSMTTRAKNNITKPIQKLNLHTHKSTSQNAAPTSISQALQDHNWRQAMSEEYDALVRNGTWELVPPDGISNMVGCKWIFRIKLHSDGSIDRFKARFVAKGFHQRPGVDYHETFSPVVKPTTVRLVLSIAVNNGWSLRQLDVNNAFLQGRLSENVFMAQPPGFVDRDHPSYVCKLHKAIYGLKQAPRAWYHELRQFLLASSFKNSHSDTSLFVLLSNHHVLYLLVYVDDIIVTGSNDAFVSQFVDCLAQRFSLKDLGSLSYFLRVEVVPHRLGILLSQRRYIEDLLKRTNMDNAKPVLTPLPTSSAALSLTSSTPLSDPTPYRAAVGSLQYLSLTRPDISFAVNRMAQFMHQPTTEHWVLVKRILRYLSGTLDKGLLLYRNSPLTLHGFFDSLHAFSDADWAGNKDDYSSTSAYLVYLGRNLVFWSSKKQQTVARSSTEAEYRSIATTAAELRWVCSLISELGIGLPNSPVVYCDNVGAT</sequence>
<feature type="domain" description="Integrase catalytic" evidence="5">
    <location>
        <begin position="541"/>
        <end position="704"/>
    </location>
</feature>
<accession>A0AAP0QF72</accession>
<feature type="compositionally biased region" description="Low complexity" evidence="3">
    <location>
        <begin position="798"/>
        <end position="807"/>
    </location>
</feature>
<dbReference type="SUPFAM" id="SSF53098">
    <property type="entry name" value="Ribonuclease H-like"/>
    <property type="match status" value="1"/>
</dbReference>
<dbReference type="InterPro" id="IPR013103">
    <property type="entry name" value="RVT_2"/>
</dbReference>
<reference evidence="6 7" key="1">
    <citation type="submission" date="2024-05" db="EMBL/GenBank/DDBJ databases">
        <title>Haplotype-resolved chromosome-level genome assembly of Huyou (Citrus changshanensis).</title>
        <authorList>
            <person name="Miao C."/>
            <person name="Chen W."/>
            <person name="Wu Y."/>
            <person name="Wang L."/>
            <person name="Zhao S."/>
            <person name="Grierson D."/>
            <person name="Xu C."/>
            <person name="Chen K."/>
        </authorList>
    </citation>
    <scope>NUCLEOTIDE SEQUENCE [LARGE SCALE GENOMIC DNA]</scope>
    <source>
        <strain evidence="6">01-14</strain>
        <tissue evidence="6">Leaf</tissue>
    </source>
</reference>
<evidence type="ECO:0000256" key="2">
    <source>
        <dbReference type="PROSITE-ProRule" id="PRU00047"/>
    </source>
</evidence>
<dbReference type="Pfam" id="PF22936">
    <property type="entry name" value="Pol_BBD"/>
    <property type="match status" value="1"/>
</dbReference>
<dbReference type="PANTHER" id="PTHR47481">
    <property type="match status" value="1"/>
</dbReference>
<evidence type="ECO:0008006" key="8">
    <source>
        <dbReference type="Google" id="ProtNLM"/>
    </source>
</evidence>
<dbReference type="GO" id="GO:0004190">
    <property type="term" value="F:aspartic-type endopeptidase activity"/>
    <property type="evidence" value="ECO:0007669"/>
    <property type="project" value="UniProtKB-KW"/>
</dbReference>
<dbReference type="Pfam" id="PF00665">
    <property type="entry name" value="rve"/>
    <property type="match status" value="1"/>
</dbReference>
<dbReference type="Pfam" id="PF13976">
    <property type="entry name" value="gag_pre-integrs"/>
    <property type="match status" value="1"/>
</dbReference>
<dbReference type="InterPro" id="IPR054722">
    <property type="entry name" value="PolX-like_BBD"/>
</dbReference>
<feature type="compositionally biased region" description="Polar residues" evidence="3">
    <location>
        <begin position="229"/>
        <end position="242"/>
    </location>
</feature>
<dbReference type="PROSITE" id="PS50158">
    <property type="entry name" value="ZF_CCHC"/>
    <property type="match status" value="1"/>
</dbReference>
<dbReference type="InterPro" id="IPR001878">
    <property type="entry name" value="Znf_CCHC"/>
</dbReference>
<dbReference type="InterPro" id="IPR012337">
    <property type="entry name" value="RNaseH-like_sf"/>
</dbReference>
<dbReference type="SUPFAM" id="SSF56672">
    <property type="entry name" value="DNA/RNA polymerases"/>
    <property type="match status" value="1"/>
</dbReference>
<evidence type="ECO:0000313" key="6">
    <source>
        <dbReference type="EMBL" id="KAK9192432.1"/>
    </source>
</evidence>
<dbReference type="InterPro" id="IPR036397">
    <property type="entry name" value="RNaseH_sf"/>
</dbReference>
<dbReference type="CDD" id="cd09272">
    <property type="entry name" value="RNase_HI_RT_Ty1"/>
    <property type="match status" value="1"/>
</dbReference>
<evidence type="ECO:0000256" key="3">
    <source>
        <dbReference type="SAM" id="MobiDB-lite"/>
    </source>
</evidence>
<feature type="compositionally biased region" description="Polar residues" evidence="3">
    <location>
        <begin position="277"/>
        <end position="287"/>
    </location>
</feature>